<dbReference type="GO" id="GO:0034040">
    <property type="term" value="F:ATPase-coupled lipid transmembrane transporter activity"/>
    <property type="evidence" value="ECO:0007669"/>
    <property type="project" value="TreeGrafter"/>
</dbReference>
<dbReference type="SUPFAM" id="SSF90123">
    <property type="entry name" value="ABC transporter transmembrane region"/>
    <property type="match status" value="1"/>
</dbReference>
<keyword evidence="7 9" id="KW-1133">Transmembrane helix</keyword>
<gene>
    <name evidence="12" type="ORF">GTZ93_02825</name>
</gene>
<evidence type="ECO:0000256" key="1">
    <source>
        <dbReference type="ARBA" id="ARBA00004651"/>
    </source>
</evidence>
<feature type="transmembrane region" description="Helical" evidence="9">
    <location>
        <begin position="45"/>
        <end position="66"/>
    </location>
</feature>
<dbReference type="PANTHER" id="PTHR24221">
    <property type="entry name" value="ATP-BINDING CASSETTE SUB-FAMILY B"/>
    <property type="match status" value="1"/>
</dbReference>
<protein>
    <submittedName>
        <fullName evidence="12">ATP-binding cassette domain-containing protein</fullName>
    </submittedName>
</protein>
<evidence type="ECO:0000313" key="13">
    <source>
        <dbReference type="Proteomes" id="UP000537825"/>
    </source>
</evidence>
<keyword evidence="8 9" id="KW-0472">Membrane</keyword>
<proteinExistence type="predicted"/>
<evidence type="ECO:0000256" key="8">
    <source>
        <dbReference type="ARBA" id="ARBA00023136"/>
    </source>
</evidence>
<dbReference type="InterPro" id="IPR036640">
    <property type="entry name" value="ABC1_TM_sf"/>
</dbReference>
<evidence type="ECO:0000256" key="7">
    <source>
        <dbReference type="ARBA" id="ARBA00022989"/>
    </source>
</evidence>
<dbReference type="AlphaFoldDB" id="A0A7X5BN67"/>
<accession>A0A7X5BN67</accession>
<dbReference type="InterPro" id="IPR011527">
    <property type="entry name" value="ABC1_TM_dom"/>
</dbReference>
<evidence type="ECO:0000256" key="3">
    <source>
        <dbReference type="ARBA" id="ARBA00022475"/>
    </source>
</evidence>
<dbReference type="SUPFAM" id="SSF52540">
    <property type="entry name" value="P-loop containing nucleoside triphosphate hydrolases"/>
    <property type="match status" value="1"/>
</dbReference>
<keyword evidence="13" id="KW-1185">Reference proteome</keyword>
<dbReference type="Gene3D" id="3.40.50.300">
    <property type="entry name" value="P-loop containing nucleotide triphosphate hydrolases"/>
    <property type="match status" value="1"/>
</dbReference>
<evidence type="ECO:0000313" key="12">
    <source>
        <dbReference type="EMBL" id="NBC38746.1"/>
    </source>
</evidence>
<dbReference type="GO" id="GO:0140359">
    <property type="term" value="F:ABC-type transporter activity"/>
    <property type="evidence" value="ECO:0007669"/>
    <property type="project" value="InterPro"/>
</dbReference>
<dbReference type="SMART" id="SM00382">
    <property type="entry name" value="AAA"/>
    <property type="match status" value="1"/>
</dbReference>
<evidence type="ECO:0000256" key="9">
    <source>
        <dbReference type="SAM" id="Phobius"/>
    </source>
</evidence>
<dbReference type="EMBL" id="JAAAPK010000001">
    <property type="protein sequence ID" value="NBC38746.1"/>
    <property type="molecule type" value="Genomic_DNA"/>
</dbReference>
<dbReference type="InterPro" id="IPR017871">
    <property type="entry name" value="ABC_transporter-like_CS"/>
</dbReference>
<dbReference type="PROSITE" id="PS50893">
    <property type="entry name" value="ABC_TRANSPORTER_2"/>
    <property type="match status" value="1"/>
</dbReference>
<comment type="subcellular location">
    <subcellularLocation>
        <location evidence="1">Cell membrane</location>
        <topology evidence="1">Multi-pass membrane protein</topology>
    </subcellularLocation>
</comment>
<dbReference type="PROSITE" id="PS00211">
    <property type="entry name" value="ABC_TRANSPORTER_1"/>
    <property type="match status" value="1"/>
</dbReference>
<reference evidence="12 13" key="1">
    <citation type="submission" date="2020-01" db="EMBL/GenBank/DDBJ databases">
        <title>The draft genome sequence of Corallococcus exiguus DSM 14696.</title>
        <authorList>
            <person name="Zhang X."/>
            <person name="Zhu H."/>
        </authorList>
    </citation>
    <scope>NUCLEOTIDE SEQUENCE [LARGE SCALE GENOMIC DNA]</scope>
    <source>
        <strain evidence="12 13">DSM 14696</strain>
    </source>
</reference>
<evidence type="ECO:0000256" key="6">
    <source>
        <dbReference type="ARBA" id="ARBA00022840"/>
    </source>
</evidence>
<dbReference type="GO" id="GO:0005524">
    <property type="term" value="F:ATP binding"/>
    <property type="evidence" value="ECO:0007669"/>
    <property type="project" value="UniProtKB-KW"/>
</dbReference>
<organism evidence="12 13">
    <name type="scientific">Corallococcus exiguus</name>
    <dbReference type="NCBI Taxonomy" id="83462"/>
    <lineage>
        <taxon>Bacteria</taxon>
        <taxon>Pseudomonadati</taxon>
        <taxon>Myxococcota</taxon>
        <taxon>Myxococcia</taxon>
        <taxon>Myxococcales</taxon>
        <taxon>Cystobacterineae</taxon>
        <taxon>Myxococcaceae</taxon>
        <taxon>Corallococcus</taxon>
    </lineage>
</organism>
<feature type="transmembrane region" description="Helical" evidence="9">
    <location>
        <begin position="146"/>
        <end position="166"/>
    </location>
</feature>
<feature type="transmembrane region" description="Helical" evidence="9">
    <location>
        <begin position="231"/>
        <end position="254"/>
    </location>
</feature>
<dbReference type="InterPro" id="IPR003593">
    <property type="entry name" value="AAA+_ATPase"/>
</dbReference>
<keyword evidence="4 9" id="KW-0812">Transmembrane</keyword>
<evidence type="ECO:0000259" key="11">
    <source>
        <dbReference type="PROSITE" id="PS50929"/>
    </source>
</evidence>
<keyword evidence="6 12" id="KW-0067">ATP-binding</keyword>
<name>A0A7X5BN67_9BACT</name>
<dbReference type="Pfam" id="PF00005">
    <property type="entry name" value="ABC_tran"/>
    <property type="match status" value="1"/>
</dbReference>
<dbReference type="InterPro" id="IPR003439">
    <property type="entry name" value="ABC_transporter-like_ATP-bd"/>
</dbReference>
<keyword evidence="5" id="KW-0547">Nucleotide-binding</keyword>
<dbReference type="GO" id="GO:0005886">
    <property type="term" value="C:plasma membrane"/>
    <property type="evidence" value="ECO:0007669"/>
    <property type="project" value="UniProtKB-SubCell"/>
</dbReference>
<feature type="domain" description="ABC transporter" evidence="10">
    <location>
        <begin position="329"/>
        <end position="569"/>
    </location>
</feature>
<dbReference type="InterPro" id="IPR027417">
    <property type="entry name" value="P-loop_NTPase"/>
</dbReference>
<feature type="domain" description="ABC transmembrane type-1" evidence="11">
    <location>
        <begin position="2"/>
        <end position="292"/>
    </location>
</feature>
<keyword evidence="3" id="KW-1003">Cell membrane</keyword>
<sequence>MVWSAGLTLLAALLPPAIVYVGKLVVDGVLAATKTRSEALSSHTLWLVALEFALVLVSAALGRLIALVHEVLQARLTTATNLKILHKALALELRHFEDPQVHDTMQKARRVADSRPLVIVVNLFSTVQHGVTLASYAALLLALSPWSALILVAASLPAFFVEARLARESFELHSERAGAARRLDYLEWLLTRDNHAKEVKLYGLGSIILDRYQRLARLFYERDRKYERRRLSFGLGFGALSILAFYGCYAFVVARTVMGVLTLGEMILYIAVFRQGQTALQATLLSIGSVYRESLFMSDLFQYLAVPTDQEGARVLPPRSPVRGRAQTIEFRDVSFRYAGQQGWALRHVNLTLPAGEKLAVVGENGAGKSTFVKLLLRFYEPTEGSITYGGVDLRDMDPGDLRSRFSAVFQDFVRYQFSAADNIGLGDTQHWQDAARIQAAAEKGGASTLIESLPRKLDTLLGLWFESGQDLSVGQWQKLAVSRAFMRDAEALILDEPTASLDARAEQRFFESFRALAEDRTALIISHRFSTVRIADRVVVLHNGEIQELGSHEELLRRGGQYAHLFQLHADGHGDEPASGRAGR</sequence>
<dbReference type="PANTHER" id="PTHR24221:SF646">
    <property type="entry name" value="HAEMOLYSIN SECRETION ATP-BINDING PROTEIN"/>
    <property type="match status" value="1"/>
</dbReference>
<evidence type="ECO:0000256" key="2">
    <source>
        <dbReference type="ARBA" id="ARBA00022448"/>
    </source>
</evidence>
<evidence type="ECO:0000256" key="4">
    <source>
        <dbReference type="ARBA" id="ARBA00022692"/>
    </source>
</evidence>
<dbReference type="Gene3D" id="1.20.1560.10">
    <property type="entry name" value="ABC transporter type 1, transmembrane domain"/>
    <property type="match status" value="1"/>
</dbReference>
<dbReference type="InterPro" id="IPR039421">
    <property type="entry name" value="Type_1_exporter"/>
</dbReference>
<dbReference type="FunFam" id="3.40.50.300:FF:000221">
    <property type="entry name" value="Multidrug ABC transporter ATP-binding protein"/>
    <property type="match status" value="1"/>
</dbReference>
<comment type="caution">
    <text evidence="12">The sequence shown here is derived from an EMBL/GenBank/DDBJ whole genome shotgun (WGS) entry which is preliminary data.</text>
</comment>
<evidence type="ECO:0000259" key="10">
    <source>
        <dbReference type="PROSITE" id="PS50893"/>
    </source>
</evidence>
<dbReference type="PROSITE" id="PS50929">
    <property type="entry name" value="ABC_TM1F"/>
    <property type="match status" value="1"/>
</dbReference>
<keyword evidence="2" id="KW-0813">Transport</keyword>
<dbReference type="Proteomes" id="UP000537825">
    <property type="component" value="Unassembled WGS sequence"/>
</dbReference>
<evidence type="ECO:0000256" key="5">
    <source>
        <dbReference type="ARBA" id="ARBA00022741"/>
    </source>
</evidence>
<dbReference type="GO" id="GO:0016887">
    <property type="term" value="F:ATP hydrolysis activity"/>
    <property type="evidence" value="ECO:0007669"/>
    <property type="project" value="InterPro"/>
</dbReference>